<sequence>THYSEWKRLQNEIKLAKISLVHLQPSGQERIQQLIQQARAARKAMNNVGDEMHRIG</sequence>
<dbReference type="AlphaFoldDB" id="A0AAN6G4G4"/>
<dbReference type="EMBL" id="JAPDMQ010000895">
    <property type="protein sequence ID" value="KAK0519844.1"/>
    <property type="molecule type" value="Genomic_DNA"/>
</dbReference>
<accession>A0AAN6G4G4</accession>
<comment type="caution">
    <text evidence="1">The sequence shown here is derived from an EMBL/GenBank/DDBJ whole genome shotgun (WGS) entry which is preliminary data.</text>
</comment>
<evidence type="ECO:0000313" key="2">
    <source>
        <dbReference type="Proteomes" id="UP001176521"/>
    </source>
</evidence>
<evidence type="ECO:0000313" key="1">
    <source>
        <dbReference type="EMBL" id="KAK0519844.1"/>
    </source>
</evidence>
<protein>
    <submittedName>
        <fullName evidence="1">Uncharacterized protein</fullName>
    </submittedName>
</protein>
<name>A0AAN6G4G4_9BASI</name>
<reference evidence="1" key="1">
    <citation type="journal article" date="2023" name="PhytoFront">
        <title>Draft Genome Resources of Seven Strains of Tilletia horrida, Causal Agent of Kernel Smut of Rice.</title>
        <authorList>
            <person name="Khanal S."/>
            <person name="Antony Babu S."/>
            <person name="Zhou X.G."/>
        </authorList>
    </citation>
    <scope>NUCLEOTIDE SEQUENCE</scope>
    <source>
        <strain evidence="1">TX3</strain>
    </source>
</reference>
<gene>
    <name evidence="1" type="ORF">OC842_007305</name>
</gene>
<proteinExistence type="predicted"/>
<feature type="non-terminal residue" evidence="1">
    <location>
        <position position="1"/>
    </location>
</feature>
<keyword evidence="2" id="KW-1185">Reference proteome</keyword>
<dbReference type="Proteomes" id="UP001176521">
    <property type="component" value="Unassembled WGS sequence"/>
</dbReference>
<organism evidence="1 2">
    <name type="scientific">Tilletia horrida</name>
    <dbReference type="NCBI Taxonomy" id="155126"/>
    <lineage>
        <taxon>Eukaryota</taxon>
        <taxon>Fungi</taxon>
        <taxon>Dikarya</taxon>
        <taxon>Basidiomycota</taxon>
        <taxon>Ustilaginomycotina</taxon>
        <taxon>Exobasidiomycetes</taxon>
        <taxon>Tilletiales</taxon>
        <taxon>Tilletiaceae</taxon>
        <taxon>Tilletia</taxon>
    </lineage>
</organism>